<dbReference type="InterPro" id="IPR010421">
    <property type="entry name" value="TrcR"/>
</dbReference>
<comment type="caution">
    <text evidence="1">The sequence shown here is derived from an EMBL/GenBank/DDBJ whole genome shotgun (WGS) entry which is preliminary data.</text>
</comment>
<sequence length="201" mass="22835">MMIEIAHNLSSRKKSKKKLSNDRSIMPRAVATWLIDNTSLTFPQIAAFCGLHYLEIKLIADKEDGTDVQGCNPIEIGQITKEEIKSCESDPSKTPQLSSVLHDHISKSKSNYTSVKRSPNGIKKSSDKPDAIFWLIKHYPKISDKQISKLIKTTESTVASIRNKTHWKIDSLKPRDPVLLRLCTQDQLDYIEQDVKITEME</sequence>
<reference evidence="1 2" key="1">
    <citation type="journal article" date="2021" name="Microb. Ecol.">
        <title>Candidatus Mesenet longicola: Novel Endosymbionts of Brontispa longissima that Induce Cytoplasmic Incompatibility.</title>
        <authorList>
            <person name="Takano S."/>
            <person name="Gotoh Y."/>
            <person name="Hayashi T."/>
        </authorList>
    </citation>
    <scope>NUCLEOTIDE SEQUENCE [LARGE SCALE GENOMIC DNA]</scope>
    <source>
        <strain evidence="1">L5</strain>
    </source>
</reference>
<dbReference type="Pfam" id="PF06242">
    <property type="entry name" value="TrcR"/>
    <property type="match status" value="1"/>
</dbReference>
<proteinExistence type="predicted"/>
<evidence type="ECO:0008006" key="3">
    <source>
        <dbReference type="Google" id="ProtNLM"/>
    </source>
</evidence>
<dbReference type="EMBL" id="BNGU01000017">
    <property type="protein sequence ID" value="GHM59537.1"/>
    <property type="molecule type" value="Genomic_DNA"/>
</dbReference>
<dbReference type="AlphaFoldDB" id="A0A8J3MMU6"/>
<protein>
    <recommendedName>
        <fullName evidence="3">Cytoplasmic protein</fullName>
    </recommendedName>
</protein>
<organism evidence="1 2">
    <name type="scientific">Candidatus Mesenet longicola</name>
    <dbReference type="NCBI Taxonomy" id="1892558"/>
    <lineage>
        <taxon>Bacteria</taxon>
        <taxon>Pseudomonadati</taxon>
        <taxon>Pseudomonadota</taxon>
        <taxon>Alphaproteobacteria</taxon>
        <taxon>Rickettsiales</taxon>
        <taxon>Anaplasmataceae</taxon>
        <taxon>Candidatus Mesenet</taxon>
    </lineage>
</organism>
<evidence type="ECO:0000313" key="1">
    <source>
        <dbReference type="EMBL" id="GHM59537.1"/>
    </source>
</evidence>
<accession>A0A8J3MMU6</accession>
<dbReference type="Proteomes" id="UP000637906">
    <property type="component" value="Unassembled WGS sequence"/>
</dbReference>
<gene>
    <name evidence="1" type="ORF">sL5_05300</name>
</gene>
<name>A0A8J3MMU6_9RICK</name>
<keyword evidence="2" id="KW-1185">Reference proteome</keyword>
<evidence type="ECO:0000313" key="2">
    <source>
        <dbReference type="Proteomes" id="UP000637906"/>
    </source>
</evidence>